<dbReference type="Pfam" id="PF00480">
    <property type="entry name" value="ROK"/>
    <property type="match status" value="1"/>
</dbReference>
<dbReference type="Gene3D" id="1.10.10.10">
    <property type="entry name" value="Winged helix-like DNA-binding domain superfamily/Winged helix DNA-binding domain"/>
    <property type="match status" value="1"/>
</dbReference>
<comment type="function">
    <text evidence="1">Transcriptional repressor of xylose-utilizing enzymes.</text>
</comment>
<organism evidence="4 5">
    <name type="scientific">Paenibacillus vulneris</name>
    <dbReference type="NCBI Taxonomy" id="1133364"/>
    <lineage>
        <taxon>Bacteria</taxon>
        <taxon>Bacillati</taxon>
        <taxon>Bacillota</taxon>
        <taxon>Bacilli</taxon>
        <taxon>Bacillales</taxon>
        <taxon>Paenibacillaceae</taxon>
        <taxon>Paenibacillus</taxon>
    </lineage>
</organism>
<dbReference type="InterPro" id="IPR036388">
    <property type="entry name" value="WH-like_DNA-bd_sf"/>
</dbReference>
<dbReference type="InterPro" id="IPR043129">
    <property type="entry name" value="ATPase_NBD"/>
</dbReference>
<evidence type="ECO:0000256" key="3">
    <source>
        <dbReference type="ARBA" id="ARBA00022629"/>
    </source>
</evidence>
<dbReference type="PROSITE" id="PS01125">
    <property type="entry name" value="ROK"/>
    <property type="match status" value="1"/>
</dbReference>
<dbReference type="Proteomes" id="UP001597180">
    <property type="component" value="Unassembled WGS sequence"/>
</dbReference>
<dbReference type="PANTHER" id="PTHR18964:SF149">
    <property type="entry name" value="BIFUNCTIONAL UDP-N-ACETYLGLUCOSAMINE 2-EPIMERASE_N-ACETYLMANNOSAMINE KINASE"/>
    <property type="match status" value="1"/>
</dbReference>
<dbReference type="InterPro" id="IPR036390">
    <property type="entry name" value="WH_DNA-bd_sf"/>
</dbReference>
<accession>A0ABW3UJD1</accession>
<keyword evidence="3" id="KW-0859">Xylose metabolism</keyword>
<dbReference type="RefSeq" id="WP_345594417.1">
    <property type="nucleotide sequence ID" value="NZ_BAABJG010000055.1"/>
</dbReference>
<protein>
    <submittedName>
        <fullName evidence="4">ROK family transcriptional regulator</fullName>
    </submittedName>
</protein>
<dbReference type="InterPro" id="IPR049874">
    <property type="entry name" value="ROK_cs"/>
</dbReference>
<dbReference type="PANTHER" id="PTHR18964">
    <property type="entry name" value="ROK (REPRESSOR, ORF, KINASE) FAMILY"/>
    <property type="match status" value="1"/>
</dbReference>
<dbReference type="EMBL" id="JBHTLU010000012">
    <property type="protein sequence ID" value="MFD1219911.1"/>
    <property type="molecule type" value="Genomic_DNA"/>
</dbReference>
<evidence type="ECO:0000256" key="1">
    <source>
        <dbReference type="ARBA" id="ARBA00002486"/>
    </source>
</evidence>
<evidence type="ECO:0000313" key="4">
    <source>
        <dbReference type="EMBL" id="MFD1219911.1"/>
    </source>
</evidence>
<dbReference type="Gene3D" id="3.30.420.40">
    <property type="match status" value="2"/>
</dbReference>
<comment type="caution">
    <text evidence="4">The sequence shown here is derived from an EMBL/GenBank/DDBJ whole genome shotgun (WGS) entry which is preliminary data.</text>
</comment>
<proteinExistence type="inferred from homology"/>
<keyword evidence="5" id="KW-1185">Reference proteome</keyword>
<evidence type="ECO:0000313" key="5">
    <source>
        <dbReference type="Proteomes" id="UP001597180"/>
    </source>
</evidence>
<sequence>MLHPVKPERTTSNKLLKSINQQKVLRLIYTEGPISRVELAEKTGLTQQTITNIVNRLLKDDYLLETDPIAGNSGRKPIPLVVKTGEMYAIGIELAVKYVRGTLIDFQHHTIHEIKEQVQAYRDVEHPLEYIIQIVDELMKRVPKPHQLKGIGCSIQGLVDSKQGVVIYSPGLRWKKFPLKERLEERYNVPIYLENDANLLAIVENLKGRLADSANNVTIKLDYGIGGALVLNKQLCTGSSHVAGEFGHYKAFAPEETPVCHCGARGCLTTLASVSGLKRNAGYTPESFAEQLDAGEEQAAALLNKIEPAIGTAISNVITFFNPDHVLLTGKMIDVLGTRLRTPLEKRIYSTIPESCRGVKLVYLPQTPNESTSAGGLVVNHFFDVPLESLSL</sequence>
<dbReference type="SUPFAM" id="SSF46785">
    <property type="entry name" value="Winged helix' DNA-binding domain"/>
    <property type="match status" value="1"/>
</dbReference>
<keyword evidence="3" id="KW-0119">Carbohydrate metabolism</keyword>
<evidence type="ECO:0000256" key="2">
    <source>
        <dbReference type="ARBA" id="ARBA00006479"/>
    </source>
</evidence>
<gene>
    <name evidence="4" type="ORF">ACFQ4B_07260</name>
</gene>
<dbReference type="SUPFAM" id="SSF53067">
    <property type="entry name" value="Actin-like ATPase domain"/>
    <property type="match status" value="1"/>
</dbReference>
<reference evidence="5" key="1">
    <citation type="journal article" date="2019" name="Int. J. Syst. Evol. Microbiol.">
        <title>The Global Catalogue of Microorganisms (GCM) 10K type strain sequencing project: providing services to taxonomists for standard genome sequencing and annotation.</title>
        <authorList>
            <consortium name="The Broad Institute Genomics Platform"/>
            <consortium name="The Broad Institute Genome Sequencing Center for Infectious Disease"/>
            <person name="Wu L."/>
            <person name="Ma J."/>
        </authorList>
    </citation>
    <scope>NUCLEOTIDE SEQUENCE [LARGE SCALE GENOMIC DNA]</scope>
    <source>
        <strain evidence="5">CCUG 53270</strain>
    </source>
</reference>
<dbReference type="Pfam" id="PF13412">
    <property type="entry name" value="HTH_24"/>
    <property type="match status" value="1"/>
</dbReference>
<dbReference type="InterPro" id="IPR000600">
    <property type="entry name" value="ROK"/>
</dbReference>
<comment type="similarity">
    <text evidence="2">Belongs to the ROK (NagC/XylR) family.</text>
</comment>
<name>A0ABW3UJD1_9BACL</name>